<dbReference type="Gene3D" id="1.10.10.60">
    <property type="entry name" value="Homeodomain-like"/>
    <property type="match status" value="1"/>
</dbReference>
<evidence type="ECO:0000256" key="3">
    <source>
        <dbReference type="ARBA" id="ARBA00023125"/>
    </source>
</evidence>
<dbReference type="Pfam" id="PF12833">
    <property type="entry name" value="HTH_18"/>
    <property type="match status" value="1"/>
</dbReference>
<dbReference type="InterPro" id="IPR020449">
    <property type="entry name" value="Tscrpt_reg_AraC-type_HTH"/>
</dbReference>
<keyword evidence="4" id="KW-0010">Activator</keyword>
<dbReference type="CDD" id="cd06124">
    <property type="entry name" value="cupin_NimR-like_N"/>
    <property type="match status" value="1"/>
</dbReference>
<dbReference type="KEGG" id="cof:FOZ74_15745"/>
<evidence type="ECO:0000259" key="6">
    <source>
        <dbReference type="PROSITE" id="PS01124"/>
    </source>
</evidence>
<dbReference type="PROSITE" id="PS01124">
    <property type="entry name" value="HTH_ARAC_FAMILY_2"/>
    <property type="match status" value="1"/>
</dbReference>
<dbReference type="GO" id="GO:0003700">
    <property type="term" value="F:DNA-binding transcription factor activity"/>
    <property type="evidence" value="ECO:0007669"/>
    <property type="project" value="InterPro"/>
</dbReference>
<keyword evidence="8" id="KW-1185">Reference proteome</keyword>
<dbReference type="PANTHER" id="PTHR11019:SF199">
    <property type="entry name" value="HTH-TYPE TRANSCRIPTIONAL REGULATOR NIMR"/>
    <property type="match status" value="1"/>
</dbReference>
<gene>
    <name evidence="7" type="ORF">FOZ74_15745</name>
</gene>
<dbReference type="InterPro" id="IPR014710">
    <property type="entry name" value="RmlC-like_jellyroll"/>
</dbReference>
<dbReference type="SUPFAM" id="SSF46689">
    <property type="entry name" value="Homeodomain-like"/>
    <property type="match status" value="1"/>
</dbReference>
<dbReference type="InterPro" id="IPR011051">
    <property type="entry name" value="RmlC_Cupin_sf"/>
</dbReference>
<dbReference type="InterPro" id="IPR009057">
    <property type="entry name" value="Homeodomain-like_sf"/>
</dbReference>
<dbReference type="SUPFAM" id="SSF51182">
    <property type="entry name" value="RmlC-like cupins"/>
    <property type="match status" value="1"/>
</dbReference>
<dbReference type="RefSeq" id="WP_146913976.1">
    <property type="nucleotide sequence ID" value="NZ_CP042344.1"/>
</dbReference>
<evidence type="ECO:0000256" key="5">
    <source>
        <dbReference type="ARBA" id="ARBA00023163"/>
    </source>
</evidence>
<name>A0A5B8RZV6_9BURK</name>
<dbReference type="PANTHER" id="PTHR11019">
    <property type="entry name" value="HTH-TYPE TRANSCRIPTIONAL REGULATOR NIMR"/>
    <property type="match status" value="1"/>
</dbReference>
<sequence>MSLPLLSPDLASAANGPPVLGVVARSGEVRATPRHRHARGQLFGATQGLLSVDAGNSRWVVPATHAVWIPPGVAHGLKSHGPFSGWSLYVATSACGPLPGEPCVLSVSGLLREALARAVSWPQGAALDAAQLRLAAVILDEIGTRPRAELGLSMPRDARLLRIAQALSEHPDDGRSLDHWARWAGIAPRTLSRRFVAETGFSFSGWRQRVRLLRALQWLAAGRSVTATALDLGYDNVSAFIALFRRVFGVTPARYAHALSAQM</sequence>
<dbReference type="SMART" id="SM00342">
    <property type="entry name" value="HTH_ARAC"/>
    <property type="match status" value="1"/>
</dbReference>
<organism evidence="7 8">
    <name type="scientific">Comamonas flocculans</name>
    <dbReference type="NCBI Taxonomy" id="2597701"/>
    <lineage>
        <taxon>Bacteria</taxon>
        <taxon>Pseudomonadati</taxon>
        <taxon>Pseudomonadota</taxon>
        <taxon>Betaproteobacteria</taxon>
        <taxon>Burkholderiales</taxon>
        <taxon>Comamonadaceae</taxon>
        <taxon>Comamonas</taxon>
    </lineage>
</organism>
<dbReference type="PRINTS" id="PR00032">
    <property type="entry name" value="HTHARAC"/>
</dbReference>
<keyword evidence="5" id="KW-0804">Transcription</keyword>
<dbReference type="InterPro" id="IPR018062">
    <property type="entry name" value="HTH_AraC-typ_CS"/>
</dbReference>
<dbReference type="InterPro" id="IPR018060">
    <property type="entry name" value="HTH_AraC"/>
</dbReference>
<proteinExistence type="predicted"/>
<dbReference type="InterPro" id="IPR003313">
    <property type="entry name" value="AraC-bd"/>
</dbReference>
<protein>
    <submittedName>
        <fullName evidence="7">Helix-turn-helix transcriptional regulator</fullName>
    </submittedName>
</protein>
<keyword evidence="1" id="KW-0678">Repressor</keyword>
<dbReference type="PROSITE" id="PS00041">
    <property type="entry name" value="HTH_ARAC_FAMILY_1"/>
    <property type="match status" value="1"/>
</dbReference>
<evidence type="ECO:0000256" key="4">
    <source>
        <dbReference type="ARBA" id="ARBA00023159"/>
    </source>
</evidence>
<evidence type="ECO:0000256" key="2">
    <source>
        <dbReference type="ARBA" id="ARBA00023015"/>
    </source>
</evidence>
<keyword evidence="2" id="KW-0805">Transcription regulation</keyword>
<accession>A0A5B8RZV6</accession>
<reference evidence="7 8" key="1">
    <citation type="submission" date="2019-07" db="EMBL/GenBank/DDBJ databases">
        <title>Complete genome sequence of Comamonas sp. NLF 7-7 isolated from livestock.</title>
        <authorList>
            <person name="Kim D.H."/>
            <person name="Kim J.G."/>
        </authorList>
    </citation>
    <scope>NUCLEOTIDE SEQUENCE [LARGE SCALE GENOMIC DNA]</scope>
    <source>
        <strain evidence="7 8">NLF 7-7</strain>
    </source>
</reference>
<dbReference type="AlphaFoldDB" id="A0A5B8RZV6"/>
<dbReference type="Gene3D" id="2.60.120.10">
    <property type="entry name" value="Jelly Rolls"/>
    <property type="match status" value="1"/>
</dbReference>
<evidence type="ECO:0000313" key="7">
    <source>
        <dbReference type="EMBL" id="QEA14364.1"/>
    </source>
</evidence>
<evidence type="ECO:0000256" key="1">
    <source>
        <dbReference type="ARBA" id="ARBA00022491"/>
    </source>
</evidence>
<dbReference type="EMBL" id="CP042344">
    <property type="protein sequence ID" value="QEA14364.1"/>
    <property type="molecule type" value="Genomic_DNA"/>
</dbReference>
<evidence type="ECO:0000313" key="8">
    <source>
        <dbReference type="Proteomes" id="UP000321199"/>
    </source>
</evidence>
<keyword evidence="3" id="KW-0238">DNA-binding</keyword>
<dbReference type="OrthoDB" id="2536004at2"/>
<dbReference type="GO" id="GO:0043565">
    <property type="term" value="F:sequence-specific DNA binding"/>
    <property type="evidence" value="ECO:0007669"/>
    <property type="project" value="InterPro"/>
</dbReference>
<dbReference type="Pfam" id="PF02311">
    <property type="entry name" value="AraC_binding"/>
    <property type="match status" value="1"/>
</dbReference>
<dbReference type="Proteomes" id="UP000321199">
    <property type="component" value="Chromosome"/>
</dbReference>
<feature type="domain" description="HTH araC/xylS-type" evidence="6">
    <location>
        <begin position="161"/>
        <end position="258"/>
    </location>
</feature>
<dbReference type="FunFam" id="1.10.10.60:FF:000132">
    <property type="entry name" value="AraC family transcriptional regulator"/>
    <property type="match status" value="1"/>
</dbReference>